<dbReference type="EMBL" id="CACRXK020004433">
    <property type="protein sequence ID" value="CAB4002724.1"/>
    <property type="molecule type" value="Genomic_DNA"/>
</dbReference>
<feature type="region of interest" description="Disordered" evidence="1">
    <location>
        <begin position="161"/>
        <end position="268"/>
    </location>
</feature>
<name>A0A7D9E7M4_PARCT</name>
<accession>A0A7D9E7M4</accession>
<reference evidence="2" key="1">
    <citation type="submission" date="2020-04" db="EMBL/GenBank/DDBJ databases">
        <authorList>
            <person name="Alioto T."/>
            <person name="Alioto T."/>
            <person name="Gomez Garrido J."/>
        </authorList>
    </citation>
    <scope>NUCLEOTIDE SEQUENCE</scope>
    <source>
        <strain evidence="2">A484AB</strain>
    </source>
</reference>
<dbReference type="AlphaFoldDB" id="A0A7D9E7M4"/>
<keyword evidence="3" id="KW-1185">Reference proteome</keyword>
<sequence>MQAAQIKASERFSRKFARNKIQEEVCVFQVYLPTVFMKLPACRERRSRIFLSILFIFISSETQIRANNAYSFRVEVLSWNENQVADLLREHQLLDCVDCIYQRHINGQKLLYLKEGDVMYFLEIHDQRSRGKFWNIVKQITEKNEKKGGVHSLMSKFQDTSSEWNNAVEEDECSDASDDSFESDYDEPDPDPEVEPKPQAAISLERKETIRRNLLMSLMPQTATPQVDDDSHEDYPEPEDIYDVPEEGFGEPDEDMYDVPSDESGGGL</sequence>
<gene>
    <name evidence="2" type="ORF">PACLA_8A056177</name>
</gene>
<evidence type="ECO:0000313" key="3">
    <source>
        <dbReference type="Proteomes" id="UP001152795"/>
    </source>
</evidence>
<dbReference type="Proteomes" id="UP001152795">
    <property type="component" value="Unassembled WGS sequence"/>
</dbReference>
<proteinExistence type="predicted"/>
<dbReference type="Gene3D" id="1.10.150.50">
    <property type="entry name" value="Transcription Factor, Ets-1"/>
    <property type="match status" value="1"/>
</dbReference>
<dbReference type="InterPro" id="IPR013761">
    <property type="entry name" value="SAM/pointed_sf"/>
</dbReference>
<evidence type="ECO:0000256" key="1">
    <source>
        <dbReference type="SAM" id="MobiDB-lite"/>
    </source>
</evidence>
<comment type="caution">
    <text evidence="2">The sequence shown here is derived from an EMBL/GenBank/DDBJ whole genome shotgun (WGS) entry which is preliminary data.</text>
</comment>
<organism evidence="2 3">
    <name type="scientific">Paramuricea clavata</name>
    <name type="common">Red gorgonian</name>
    <name type="synonym">Violescent sea-whip</name>
    <dbReference type="NCBI Taxonomy" id="317549"/>
    <lineage>
        <taxon>Eukaryota</taxon>
        <taxon>Metazoa</taxon>
        <taxon>Cnidaria</taxon>
        <taxon>Anthozoa</taxon>
        <taxon>Octocorallia</taxon>
        <taxon>Malacalcyonacea</taxon>
        <taxon>Plexauridae</taxon>
        <taxon>Paramuricea</taxon>
    </lineage>
</organism>
<protein>
    <submittedName>
        <fullName evidence="2">Uncharacterized protein</fullName>
    </submittedName>
</protein>
<dbReference type="SUPFAM" id="SSF47769">
    <property type="entry name" value="SAM/Pointed domain"/>
    <property type="match status" value="1"/>
</dbReference>
<evidence type="ECO:0000313" key="2">
    <source>
        <dbReference type="EMBL" id="CAB4002724.1"/>
    </source>
</evidence>
<feature type="compositionally biased region" description="Acidic residues" evidence="1">
    <location>
        <begin position="227"/>
        <end position="261"/>
    </location>
</feature>
<feature type="compositionally biased region" description="Acidic residues" evidence="1">
    <location>
        <begin position="168"/>
        <end position="193"/>
    </location>
</feature>